<feature type="signal peptide" evidence="2">
    <location>
        <begin position="1"/>
        <end position="23"/>
    </location>
</feature>
<protein>
    <recommendedName>
        <fullName evidence="5">Secreted protein</fullName>
    </recommendedName>
</protein>
<dbReference type="AlphaFoldDB" id="A0A0G4FHR8"/>
<sequence>MVHPPALLLLFEALRLLEEPAAPQQPLLSGSNTHHEAHDKQPRVRTPTGPLHAPTTRPQHDPPPKPAPAAIPHSQVAMMRVARWPTRSEVGGPASCLSRQPLHREMGRVAKSLVVMTVSSAGLN</sequence>
<evidence type="ECO:0000256" key="1">
    <source>
        <dbReference type="SAM" id="MobiDB-lite"/>
    </source>
</evidence>
<feature type="compositionally biased region" description="Basic and acidic residues" evidence="1">
    <location>
        <begin position="33"/>
        <end position="42"/>
    </location>
</feature>
<dbReference type="InParanoid" id="A0A0G4FHR8"/>
<accession>A0A0G4FHR8</accession>
<name>A0A0G4FHR8_VITBC</name>
<feature type="chain" id="PRO_5005189334" description="Secreted protein" evidence="2">
    <location>
        <begin position="24"/>
        <end position="124"/>
    </location>
</feature>
<feature type="region of interest" description="Disordered" evidence="1">
    <location>
        <begin position="24"/>
        <end position="73"/>
    </location>
</feature>
<dbReference type="VEuPathDB" id="CryptoDB:Vbra_15359"/>
<keyword evidence="2" id="KW-0732">Signal</keyword>
<organism evidence="3 4">
    <name type="scientific">Vitrella brassicaformis (strain CCMP3155)</name>
    <dbReference type="NCBI Taxonomy" id="1169540"/>
    <lineage>
        <taxon>Eukaryota</taxon>
        <taxon>Sar</taxon>
        <taxon>Alveolata</taxon>
        <taxon>Colpodellida</taxon>
        <taxon>Vitrellaceae</taxon>
        <taxon>Vitrella</taxon>
    </lineage>
</organism>
<gene>
    <name evidence="3" type="ORF">Vbra_15359</name>
</gene>
<reference evidence="3 4" key="1">
    <citation type="submission" date="2014-11" db="EMBL/GenBank/DDBJ databases">
        <authorList>
            <person name="Zhu J."/>
            <person name="Qi W."/>
            <person name="Song R."/>
        </authorList>
    </citation>
    <scope>NUCLEOTIDE SEQUENCE [LARGE SCALE GENOMIC DNA]</scope>
</reference>
<dbReference type="EMBL" id="CDMY01000436">
    <property type="protein sequence ID" value="CEM12615.1"/>
    <property type="molecule type" value="Genomic_DNA"/>
</dbReference>
<evidence type="ECO:0000256" key="2">
    <source>
        <dbReference type="SAM" id="SignalP"/>
    </source>
</evidence>
<evidence type="ECO:0000313" key="4">
    <source>
        <dbReference type="Proteomes" id="UP000041254"/>
    </source>
</evidence>
<evidence type="ECO:0000313" key="3">
    <source>
        <dbReference type="EMBL" id="CEM12615.1"/>
    </source>
</evidence>
<keyword evidence="4" id="KW-1185">Reference proteome</keyword>
<evidence type="ECO:0008006" key="5">
    <source>
        <dbReference type="Google" id="ProtNLM"/>
    </source>
</evidence>
<proteinExistence type="predicted"/>
<dbReference type="Proteomes" id="UP000041254">
    <property type="component" value="Unassembled WGS sequence"/>
</dbReference>